<evidence type="ECO:0000259" key="4">
    <source>
        <dbReference type="PROSITE" id="PS50893"/>
    </source>
</evidence>
<keyword evidence="1" id="KW-0813">Transport</keyword>
<keyword evidence="2" id="KW-0547">Nucleotide-binding</keyword>
<dbReference type="SUPFAM" id="SSF52540">
    <property type="entry name" value="P-loop containing nucleoside triphosphate hydrolases"/>
    <property type="match status" value="1"/>
</dbReference>
<dbReference type="CDD" id="cd03255">
    <property type="entry name" value="ABC_MJ0796_LolCDE_FtsE"/>
    <property type="match status" value="1"/>
</dbReference>
<organism evidence="5 6">
    <name type="scientific">Streptomyces laculatispora</name>
    <dbReference type="NCBI Taxonomy" id="887464"/>
    <lineage>
        <taxon>Bacteria</taxon>
        <taxon>Bacillati</taxon>
        <taxon>Actinomycetota</taxon>
        <taxon>Actinomycetes</taxon>
        <taxon>Kitasatosporales</taxon>
        <taxon>Streptomycetaceae</taxon>
        <taxon>Streptomyces</taxon>
    </lineage>
</organism>
<dbReference type="InterPro" id="IPR003439">
    <property type="entry name" value="ABC_transporter-like_ATP-bd"/>
</dbReference>
<dbReference type="RefSeq" id="WP_306091435.1">
    <property type="nucleotide sequence ID" value="NZ_CP120992.1"/>
</dbReference>
<reference evidence="5 6" key="1">
    <citation type="submission" date="2023-03" db="EMBL/GenBank/DDBJ databases">
        <title>Isolation and description of six Streptomyces strains from soil environments, able to metabolize different microbial glucans.</title>
        <authorList>
            <person name="Widen T."/>
            <person name="Larsbrink J."/>
        </authorList>
    </citation>
    <scope>NUCLEOTIDE SEQUENCE [LARGE SCALE GENOMIC DNA]</scope>
    <source>
        <strain evidence="5 6">Mut2</strain>
    </source>
</reference>
<evidence type="ECO:0000313" key="5">
    <source>
        <dbReference type="EMBL" id="WLQ44035.1"/>
    </source>
</evidence>
<dbReference type="Gene3D" id="3.40.50.300">
    <property type="entry name" value="P-loop containing nucleotide triphosphate hydrolases"/>
    <property type="match status" value="1"/>
</dbReference>
<dbReference type="SMART" id="SM00382">
    <property type="entry name" value="AAA"/>
    <property type="match status" value="1"/>
</dbReference>
<protein>
    <submittedName>
        <fullName evidence="5">ABC transporter ATP-binding protein</fullName>
    </submittedName>
</protein>
<evidence type="ECO:0000256" key="2">
    <source>
        <dbReference type="ARBA" id="ARBA00022741"/>
    </source>
</evidence>
<dbReference type="GO" id="GO:0005524">
    <property type="term" value="F:ATP binding"/>
    <property type="evidence" value="ECO:0007669"/>
    <property type="project" value="UniProtKB-KW"/>
</dbReference>
<name>A0ABY9IB66_9ACTN</name>
<dbReference type="PROSITE" id="PS50893">
    <property type="entry name" value="ABC_TRANSPORTER_2"/>
    <property type="match status" value="1"/>
</dbReference>
<dbReference type="InterPro" id="IPR003593">
    <property type="entry name" value="AAA+_ATPase"/>
</dbReference>
<dbReference type="Pfam" id="PF00005">
    <property type="entry name" value="ABC_tran"/>
    <property type="match status" value="1"/>
</dbReference>
<accession>A0ABY9IB66</accession>
<dbReference type="InterPro" id="IPR017911">
    <property type="entry name" value="MacB-like_ATP-bd"/>
</dbReference>
<evidence type="ECO:0000313" key="6">
    <source>
        <dbReference type="Proteomes" id="UP001229952"/>
    </source>
</evidence>
<keyword evidence="6" id="KW-1185">Reference proteome</keyword>
<dbReference type="EMBL" id="CP120992">
    <property type="protein sequence ID" value="WLQ44035.1"/>
    <property type="molecule type" value="Genomic_DNA"/>
</dbReference>
<dbReference type="InterPro" id="IPR015854">
    <property type="entry name" value="ABC_transpr_LolD-like"/>
</dbReference>
<dbReference type="PANTHER" id="PTHR24220">
    <property type="entry name" value="IMPORT ATP-BINDING PROTEIN"/>
    <property type="match status" value="1"/>
</dbReference>
<gene>
    <name evidence="5" type="ORF">P8A22_31440</name>
</gene>
<proteinExistence type="predicted"/>
<dbReference type="InterPro" id="IPR027417">
    <property type="entry name" value="P-loop_NTPase"/>
</dbReference>
<evidence type="ECO:0000256" key="3">
    <source>
        <dbReference type="ARBA" id="ARBA00022840"/>
    </source>
</evidence>
<dbReference type="Proteomes" id="UP001229952">
    <property type="component" value="Chromosome"/>
</dbReference>
<evidence type="ECO:0000256" key="1">
    <source>
        <dbReference type="ARBA" id="ARBA00022448"/>
    </source>
</evidence>
<sequence>MGTAQNDRAEYRPVLEIAGLSYVIGGRTLFNGLSLSLGAGESIAVTGPSGSGKSTLLSCVLGLIKPDGGTVAVTGTSVTGLRPARLARLRAQSIGMVFQFGELLPELSPLDNVCLAALLARGGQGRAARERAQQLLDELGVPRAETSQELSGGERQRTAVARALINEPALLLADEPTGALDSESRDKTAELLFNLPQQYSCGLLVVTHDPRIAARADRTLHLTAGTLESSAVRGGR</sequence>
<feature type="domain" description="ABC transporter" evidence="4">
    <location>
        <begin position="15"/>
        <end position="236"/>
    </location>
</feature>
<keyword evidence="3 5" id="KW-0067">ATP-binding</keyword>